<keyword evidence="2" id="KW-1185">Reference proteome</keyword>
<reference evidence="1 2" key="1">
    <citation type="submission" date="2014-10" db="EMBL/GenBank/DDBJ databases">
        <title>Genome sequencing of Vitellibacter vladivostokensis KMM 3516.</title>
        <authorList>
            <person name="Thevarajoo S."/>
            <person name="Selvaratnam C."/>
            <person name="Goh K.M."/>
            <person name="Chong C.S."/>
        </authorList>
    </citation>
    <scope>NUCLEOTIDE SEQUENCE [LARGE SCALE GENOMIC DNA]</scope>
    <source>
        <strain evidence="1 2">KMM 3516</strain>
    </source>
</reference>
<dbReference type="Gene3D" id="3.40.1440.10">
    <property type="entry name" value="GIY-YIG endonuclease"/>
    <property type="match status" value="1"/>
</dbReference>
<evidence type="ECO:0000313" key="2">
    <source>
        <dbReference type="Proteomes" id="UP000033497"/>
    </source>
</evidence>
<proteinExistence type="predicted"/>
<evidence type="ECO:0008006" key="3">
    <source>
        <dbReference type="Google" id="ProtNLM"/>
    </source>
</evidence>
<dbReference type="EMBL" id="JSVU01000008">
    <property type="protein sequence ID" value="KJJ37828.1"/>
    <property type="molecule type" value="Genomic_DNA"/>
</dbReference>
<comment type="caution">
    <text evidence="1">The sequence shown here is derived from an EMBL/GenBank/DDBJ whole genome shotgun (WGS) entry which is preliminary data.</text>
</comment>
<organism evidence="1 2">
    <name type="scientific">Aequorivita vladivostokensis</name>
    <dbReference type="NCBI Taxonomy" id="171194"/>
    <lineage>
        <taxon>Bacteria</taxon>
        <taxon>Pseudomonadati</taxon>
        <taxon>Bacteroidota</taxon>
        <taxon>Flavobacteriia</taxon>
        <taxon>Flavobacteriales</taxon>
        <taxon>Flavobacteriaceae</taxon>
        <taxon>Aequorivita</taxon>
    </lineage>
</organism>
<evidence type="ECO:0000313" key="1">
    <source>
        <dbReference type="EMBL" id="KJJ37828.1"/>
    </source>
</evidence>
<accession>A0ABR5DGB7</accession>
<name>A0ABR5DGB7_9FLAO</name>
<sequence>MVFNLYSKSVDGYYTGSCLDFTERFQRHLDKTYFDSYTRKASDWILYLAINGLGYKQVRKIEKHIKSMKSRRYIENLKKYPEMVASLIEKYGAGSSR</sequence>
<dbReference type="Proteomes" id="UP000033497">
    <property type="component" value="Unassembled WGS sequence"/>
</dbReference>
<dbReference type="InterPro" id="IPR035901">
    <property type="entry name" value="GIY-YIG_endonuc_sf"/>
</dbReference>
<dbReference type="RefSeq" id="WP_045081222.1">
    <property type="nucleotide sequence ID" value="NZ_JSVU01000008.1"/>
</dbReference>
<gene>
    <name evidence="1" type="ORF">MB09_12400</name>
</gene>
<protein>
    <recommendedName>
        <fullName evidence="3">Endonuclease</fullName>
    </recommendedName>
</protein>